<evidence type="ECO:0000313" key="2">
    <source>
        <dbReference type="Proteomes" id="UP000273998"/>
    </source>
</evidence>
<proteinExistence type="predicted"/>
<evidence type="ECO:0000313" key="1">
    <source>
        <dbReference type="EMBL" id="RSI53726.1"/>
    </source>
</evidence>
<gene>
    <name evidence="1" type="ORF">D8867_10185</name>
</gene>
<comment type="caution">
    <text evidence="1">The sequence shown here is derived from an EMBL/GenBank/DDBJ whole genome shotgun (WGS) entry which is preliminary data.</text>
</comment>
<dbReference type="AlphaFoldDB" id="A0AAX1Y934"/>
<sequence>MNFLSLKTNSRVYQFALEDIYYIKTIKEHKIEVVTIDWSYSFSSILILKSVGGNHYEQSLF</sequence>
<reference evidence="1 2" key="1">
    <citation type="submission" date="2018-11" db="EMBL/GenBank/DDBJ databases">
        <title>Species Designations Belie Phenotypic and Genotypic Heterogeneity in Oral Streptococci.</title>
        <authorList>
            <person name="Velsko I."/>
        </authorList>
    </citation>
    <scope>NUCLEOTIDE SEQUENCE [LARGE SCALE GENOMIC DNA]</scope>
    <source>
        <strain evidence="1 2">BCC42</strain>
    </source>
</reference>
<organism evidence="1 2">
    <name type="scientific">Streptococcus salivarius</name>
    <dbReference type="NCBI Taxonomy" id="1304"/>
    <lineage>
        <taxon>Bacteria</taxon>
        <taxon>Bacillati</taxon>
        <taxon>Bacillota</taxon>
        <taxon>Bacilli</taxon>
        <taxon>Lactobacillales</taxon>
        <taxon>Streptococcaceae</taxon>
        <taxon>Streptococcus</taxon>
    </lineage>
</organism>
<accession>A0AAX1Y934</accession>
<name>A0AAX1Y934_STRSL</name>
<dbReference type="Proteomes" id="UP000273998">
    <property type="component" value="Unassembled WGS sequence"/>
</dbReference>
<protein>
    <submittedName>
        <fullName evidence="1">Uncharacterized protein</fullName>
    </submittedName>
</protein>
<dbReference type="EMBL" id="RJNF01000040">
    <property type="protein sequence ID" value="RSI53726.1"/>
    <property type="molecule type" value="Genomic_DNA"/>
</dbReference>